<evidence type="ECO:0000256" key="3">
    <source>
        <dbReference type="ARBA" id="ARBA00007379"/>
    </source>
</evidence>
<dbReference type="RefSeq" id="WP_092526985.1">
    <property type="nucleotide sequence ID" value="NZ_FNKO01000002.1"/>
</dbReference>
<organism evidence="16 17">
    <name type="scientific">Actinopolyspora saharensis</name>
    <dbReference type="NCBI Taxonomy" id="995062"/>
    <lineage>
        <taxon>Bacteria</taxon>
        <taxon>Bacillati</taxon>
        <taxon>Actinomycetota</taxon>
        <taxon>Actinomycetes</taxon>
        <taxon>Actinopolysporales</taxon>
        <taxon>Actinopolysporaceae</taxon>
        <taxon>Actinopolyspora</taxon>
    </lineage>
</organism>
<dbReference type="GO" id="GO:0005886">
    <property type="term" value="C:plasma membrane"/>
    <property type="evidence" value="ECO:0007669"/>
    <property type="project" value="UniProtKB-SubCell"/>
</dbReference>
<keyword evidence="9 13" id="KW-1133">Transmembrane helix</keyword>
<dbReference type="STRING" id="995062.SAMN04489718_4106"/>
<evidence type="ECO:0000256" key="6">
    <source>
        <dbReference type="ARBA" id="ARBA00022475"/>
    </source>
</evidence>
<dbReference type="PANTHER" id="PTHR47755">
    <property type="entry name" value="CELL DIVISION PROTEIN FTSX"/>
    <property type="match status" value="1"/>
</dbReference>
<evidence type="ECO:0000313" key="17">
    <source>
        <dbReference type="Proteomes" id="UP000199301"/>
    </source>
</evidence>
<evidence type="ECO:0000256" key="5">
    <source>
        <dbReference type="ARBA" id="ARBA00021907"/>
    </source>
</evidence>
<keyword evidence="8 13" id="KW-0812">Transmembrane</keyword>
<comment type="similarity">
    <text evidence="3 12">Belongs to the ABC-4 integral membrane protein family. FtsX subfamily.</text>
</comment>
<evidence type="ECO:0000313" key="16">
    <source>
        <dbReference type="EMBL" id="SDR20199.1"/>
    </source>
</evidence>
<dbReference type="InterPro" id="IPR040690">
    <property type="entry name" value="FtsX_ECD"/>
</dbReference>
<protein>
    <recommendedName>
        <fullName evidence="5 12">Cell division protein FtsX</fullName>
    </recommendedName>
</protein>
<proteinExistence type="inferred from homology"/>
<feature type="domain" description="ABC3 transporter permease C-terminal" evidence="14">
    <location>
        <begin position="178"/>
        <end position="295"/>
    </location>
</feature>
<keyword evidence="17" id="KW-1185">Reference proteome</keyword>
<dbReference type="Pfam" id="PF02687">
    <property type="entry name" value="FtsX"/>
    <property type="match status" value="1"/>
</dbReference>
<feature type="domain" description="FtsX extracellular" evidence="15">
    <location>
        <begin position="58"/>
        <end position="155"/>
    </location>
</feature>
<comment type="subcellular location">
    <subcellularLocation>
        <location evidence="2">Cell membrane</location>
        <topology evidence="2">Multi-pass membrane protein</topology>
    </subcellularLocation>
</comment>
<dbReference type="Gene3D" id="3.30.70.3040">
    <property type="match status" value="1"/>
</dbReference>
<evidence type="ECO:0000256" key="11">
    <source>
        <dbReference type="ARBA" id="ARBA00023306"/>
    </source>
</evidence>
<dbReference type="EMBL" id="FNKO01000002">
    <property type="protein sequence ID" value="SDR20199.1"/>
    <property type="molecule type" value="Genomic_DNA"/>
</dbReference>
<dbReference type="Proteomes" id="UP000199301">
    <property type="component" value="Unassembled WGS sequence"/>
</dbReference>
<evidence type="ECO:0000256" key="10">
    <source>
        <dbReference type="ARBA" id="ARBA00023136"/>
    </source>
</evidence>
<dbReference type="InterPro" id="IPR047929">
    <property type="entry name" value="FtsX_actino"/>
</dbReference>
<feature type="transmembrane region" description="Helical" evidence="13">
    <location>
        <begin position="21"/>
        <end position="42"/>
    </location>
</feature>
<dbReference type="InterPro" id="IPR003838">
    <property type="entry name" value="ABC3_permease_C"/>
</dbReference>
<feature type="transmembrane region" description="Helical" evidence="13">
    <location>
        <begin position="271"/>
        <end position="294"/>
    </location>
</feature>
<keyword evidence="7 12" id="KW-0132">Cell division</keyword>
<dbReference type="AlphaFoldDB" id="A0A1H1H4A5"/>
<keyword evidence="6 12" id="KW-1003">Cell membrane</keyword>
<dbReference type="OrthoDB" id="9812531at2"/>
<evidence type="ECO:0000256" key="12">
    <source>
        <dbReference type="PIRNR" id="PIRNR003097"/>
    </source>
</evidence>
<accession>A0A1H1H4A5</accession>
<evidence type="ECO:0000259" key="14">
    <source>
        <dbReference type="Pfam" id="PF02687"/>
    </source>
</evidence>
<evidence type="ECO:0000256" key="9">
    <source>
        <dbReference type="ARBA" id="ARBA00022989"/>
    </source>
</evidence>
<dbReference type="Pfam" id="PF18075">
    <property type="entry name" value="FtsX_ECD"/>
    <property type="match status" value="1"/>
</dbReference>
<reference evidence="17" key="1">
    <citation type="submission" date="2016-10" db="EMBL/GenBank/DDBJ databases">
        <authorList>
            <person name="Varghese N."/>
            <person name="Submissions S."/>
        </authorList>
    </citation>
    <scope>NUCLEOTIDE SEQUENCE [LARGE SCALE GENOMIC DNA]</scope>
    <source>
        <strain evidence="17">DSM 45459</strain>
    </source>
</reference>
<evidence type="ECO:0000256" key="1">
    <source>
        <dbReference type="ARBA" id="ARBA00003552"/>
    </source>
</evidence>
<dbReference type="GO" id="GO:0051301">
    <property type="term" value="P:cell division"/>
    <property type="evidence" value="ECO:0007669"/>
    <property type="project" value="UniProtKB-KW"/>
</dbReference>
<evidence type="ECO:0000256" key="8">
    <source>
        <dbReference type="ARBA" id="ARBA00022692"/>
    </source>
</evidence>
<keyword evidence="11 12" id="KW-0131">Cell cycle</keyword>
<evidence type="ECO:0000259" key="15">
    <source>
        <dbReference type="Pfam" id="PF18075"/>
    </source>
</evidence>
<dbReference type="NCBIfam" id="NF038346">
    <property type="entry name" value="FtsX_actino"/>
    <property type="match status" value="1"/>
</dbReference>
<dbReference type="InterPro" id="IPR004513">
    <property type="entry name" value="FtsX"/>
</dbReference>
<dbReference type="PANTHER" id="PTHR47755:SF1">
    <property type="entry name" value="CELL DIVISION PROTEIN FTSX"/>
    <property type="match status" value="1"/>
</dbReference>
<keyword evidence="10 12" id="KW-0472">Membrane</keyword>
<evidence type="ECO:0000256" key="13">
    <source>
        <dbReference type="SAM" id="Phobius"/>
    </source>
</evidence>
<comment type="subunit">
    <text evidence="4">Forms a membrane-associated complex with FtsE.</text>
</comment>
<dbReference type="PIRSF" id="PIRSF003097">
    <property type="entry name" value="FtsX"/>
    <property type="match status" value="1"/>
</dbReference>
<evidence type="ECO:0000256" key="4">
    <source>
        <dbReference type="ARBA" id="ARBA00011160"/>
    </source>
</evidence>
<name>A0A1H1H4A5_9ACTN</name>
<feature type="transmembrane region" description="Helical" evidence="13">
    <location>
        <begin position="221"/>
        <end position="245"/>
    </location>
</feature>
<comment type="function">
    <text evidence="1">Part of the ABC transporter FtsEX involved in cellular division.</text>
</comment>
<evidence type="ECO:0000256" key="7">
    <source>
        <dbReference type="ARBA" id="ARBA00022618"/>
    </source>
</evidence>
<sequence length="300" mass="32521">MRASFVSSEVVNGLRRNVSMTIAMILTTAVSLTLLGSGLVVVRKVDQAQESLQQAADVVVYLNDDVSANDSTCEQQPCAGLRSELEQASGVQSVEYQNRQQVYQRAIKKFENRPELREIARPEALPAALWVELSQNVDPAAIKQQFGDSAGVANVDDQSEFVQQMVGKLNDVRDGTFLIAALQAFAALLLISNTIQLSAFNRRTETGIMRLVGASRWYTQLPFLLEAMVSGIIGSLAAVGLLVVIKEAFLDGLMQPLTNAGLLTPVSYADIAFVSPILVLVASVISGLTGYLTLRLYVRI</sequence>
<evidence type="ECO:0000256" key="2">
    <source>
        <dbReference type="ARBA" id="ARBA00004651"/>
    </source>
</evidence>
<gene>
    <name evidence="16" type="ORF">SAMN04489718_4106</name>
</gene>